<evidence type="ECO:0000313" key="2">
    <source>
        <dbReference type="EMBL" id="PDS47501.1"/>
    </source>
</evidence>
<protein>
    <recommendedName>
        <fullName evidence="1">DUF6894 domain-containing protein</fullName>
    </recommendedName>
</protein>
<sequence length="75" mass="8300">MSTTRCGRFFFNIRSEQDLIRDYSGSVLPDIETAISAALVGGLQIRPDAGCLRHPQQFEITSEDGKLVAIVPIDY</sequence>
<proteinExistence type="predicted"/>
<organism evidence="2 3">
    <name type="scientific">Rhizobium anhuiense</name>
    <dbReference type="NCBI Taxonomy" id="1184720"/>
    <lineage>
        <taxon>Bacteria</taxon>
        <taxon>Pseudomonadati</taxon>
        <taxon>Pseudomonadota</taxon>
        <taxon>Alphaproteobacteria</taxon>
        <taxon>Hyphomicrobiales</taxon>
        <taxon>Rhizobiaceae</taxon>
        <taxon>Rhizobium/Agrobacterium group</taxon>
        <taxon>Rhizobium</taxon>
    </lineage>
</organism>
<feature type="domain" description="DUF6894" evidence="1">
    <location>
        <begin position="8"/>
        <end position="73"/>
    </location>
</feature>
<name>A0ABX4IX79_9HYPH</name>
<evidence type="ECO:0000259" key="1">
    <source>
        <dbReference type="Pfam" id="PF21834"/>
    </source>
</evidence>
<dbReference type="Pfam" id="PF21834">
    <property type="entry name" value="DUF6894"/>
    <property type="match status" value="1"/>
</dbReference>
<gene>
    <name evidence="2" type="ORF">CO662_34350</name>
</gene>
<dbReference type="RefSeq" id="WP_097545306.1">
    <property type="nucleotide sequence ID" value="NZ_NWSK01000037.1"/>
</dbReference>
<dbReference type="Proteomes" id="UP000219972">
    <property type="component" value="Unassembled WGS sequence"/>
</dbReference>
<dbReference type="EMBL" id="NWSL01000043">
    <property type="protein sequence ID" value="PDS47501.1"/>
    <property type="molecule type" value="Genomic_DNA"/>
</dbReference>
<comment type="caution">
    <text evidence="2">The sequence shown here is derived from an EMBL/GenBank/DDBJ whole genome shotgun (WGS) entry which is preliminary data.</text>
</comment>
<dbReference type="InterPro" id="IPR054189">
    <property type="entry name" value="DUF6894"/>
</dbReference>
<keyword evidence="3" id="KW-1185">Reference proteome</keyword>
<reference evidence="2 3" key="1">
    <citation type="submission" date="2017-09" db="EMBL/GenBank/DDBJ databases">
        <title>Comparative genomics of rhizobia isolated from Phaseolus vulgaris in China.</title>
        <authorList>
            <person name="Tong W."/>
        </authorList>
    </citation>
    <scope>NUCLEOTIDE SEQUENCE [LARGE SCALE GENOMIC DNA]</scope>
    <source>
        <strain evidence="2 3">Y27</strain>
    </source>
</reference>
<evidence type="ECO:0000313" key="3">
    <source>
        <dbReference type="Proteomes" id="UP000219972"/>
    </source>
</evidence>
<accession>A0ABX4IX79</accession>